<evidence type="ECO:0000259" key="1">
    <source>
        <dbReference type="PROSITE" id="PS50995"/>
    </source>
</evidence>
<comment type="caution">
    <text evidence="2">The sequence shown here is derived from an EMBL/GenBank/DDBJ whole genome shotgun (WGS) entry which is preliminary data.</text>
</comment>
<evidence type="ECO:0000313" key="3">
    <source>
        <dbReference type="Proteomes" id="UP001407405"/>
    </source>
</evidence>
<dbReference type="PANTHER" id="PTHR33164:SF58">
    <property type="entry name" value="DNA-BINDING TRANSCRIPTIONAL REPRESSOR SCOC"/>
    <property type="match status" value="1"/>
</dbReference>
<dbReference type="RefSeq" id="WP_343186626.1">
    <property type="nucleotide sequence ID" value="NZ_JBCITM010000014.1"/>
</dbReference>
<evidence type="ECO:0000313" key="2">
    <source>
        <dbReference type="EMBL" id="MEN1761327.1"/>
    </source>
</evidence>
<dbReference type="Pfam" id="PF12802">
    <property type="entry name" value="MarR_2"/>
    <property type="match status" value="1"/>
</dbReference>
<dbReference type="EMBL" id="JBCITM010000014">
    <property type="protein sequence ID" value="MEN1761327.1"/>
    <property type="molecule type" value="Genomic_DNA"/>
</dbReference>
<accession>A0ABU9VW22</accession>
<dbReference type="InterPro" id="IPR036390">
    <property type="entry name" value="WH_DNA-bd_sf"/>
</dbReference>
<protein>
    <submittedName>
        <fullName evidence="2">MarR family transcriptional regulator</fullName>
    </submittedName>
</protein>
<dbReference type="SUPFAM" id="SSF46785">
    <property type="entry name" value="Winged helix' DNA-binding domain"/>
    <property type="match status" value="1"/>
</dbReference>
<reference evidence="2 3" key="1">
    <citation type="submission" date="2024-04" db="EMBL/GenBank/DDBJ databases">
        <title>Genome sequencing and metabolic network reconstruction of aminoacids and betaine degradation by Anoxynatronum sibiricum.</title>
        <authorList>
            <person name="Detkova E.N."/>
            <person name="Boltjanskaja Y.V."/>
            <person name="Mardanov A.V."/>
            <person name="Kevbrin V."/>
        </authorList>
    </citation>
    <scope>NUCLEOTIDE SEQUENCE [LARGE SCALE GENOMIC DNA]</scope>
    <source>
        <strain evidence="2 3">Z-7981</strain>
    </source>
</reference>
<dbReference type="Gene3D" id="1.10.10.10">
    <property type="entry name" value="Winged helix-like DNA-binding domain superfamily/Winged helix DNA-binding domain"/>
    <property type="match status" value="1"/>
</dbReference>
<dbReference type="InterPro" id="IPR039422">
    <property type="entry name" value="MarR/SlyA-like"/>
</dbReference>
<name>A0ABU9VW22_9CLOT</name>
<proteinExistence type="predicted"/>
<dbReference type="InterPro" id="IPR000835">
    <property type="entry name" value="HTH_MarR-typ"/>
</dbReference>
<dbReference type="PROSITE" id="PS50995">
    <property type="entry name" value="HTH_MARR_2"/>
    <property type="match status" value="1"/>
</dbReference>
<dbReference type="PANTHER" id="PTHR33164">
    <property type="entry name" value="TRANSCRIPTIONAL REGULATOR, MARR FAMILY"/>
    <property type="match status" value="1"/>
</dbReference>
<feature type="domain" description="HTH marR-type" evidence="1">
    <location>
        <begin position="12"/>
        <end position="147"/>
    </location>
</feature>
<organism evidence="2 3">
    <name type="scientific">Anoxynatronum sibiricum</name>
    <dbReference type="NCBI Taxonomy" id="210623"/>
    <lineage>
        <taxon>Bacteria</taxon>
        <taxon>Bacillati</taxon>
        <taxon>Bacillota</taxon>
        <taxon>Clostridia</taxon>
        <taxon>Eubacteriales</taxon>
        <taxon>Clostridiaceae</taxon>
        <taxon>Anoxynatronum</taxon>
    </lineage>
</organism>
<dbReference type="InterPro" id="IPR036388">
    <property type="entry name" value="WH-like_DNA-bd_sf"/>
</dbReference>
<gene>
    <name evidence="2" type="ORF">AAIG11_12615</name>
</gene>
<sequence length="158" mass="18275">MMKSPHPSVTQQQYIFGSLFLLSNKLQVIGDQFLVQDGMTIRQWFLTVMILQFDQDPGPTLGEVARLMETSHQNVKQLALKLQEKGFLTIEKDAQDGRAIRLQLTEKSREYWKAKEPVQDLFLQKLFAGITPDEITSTCETFQKLFHNMDGWNNPLEK</sequence>
<dbReference type="SMART" id="SM00347">
    <property type="entry name" value="HTH_MARR"/>
    <property type="match status" value="1"/>
</dbReference>
<keyword evidence="3" id="KW-1185">Reference proteome</keyword>
<dbReference type="Proteomes" id="UP001407405">
    <property type="component" value="Unassembled WGS sequence"/>
</dbReference>